<protein>
    <submittedName>
        <fullName evidence="1">Uncharacterized protein</fullName>
    </submittedName>
</protein>
<proteinExistence type="predicted"/>
<dbReference type="AlphaFoldDB" id="A0A3P8F2P8"/>
<organism evidence="1">
    <name type="scientific">Heligmosomoides polygyrus</name>
    <name type="common">Parasitic roundworm</name>
    <dbReference type="NCBI Taxonomy" id="6339"/>
    <lineage>
        <taxon>Eukaryota</taxon>
        <taxon>Metazoa</taxon>
        <taxon>Ecdysozoa</taxon>
        <taxon>Nematoda</taxon>
        <taxon>Chromadorea</taxon>
        <taxon>Rhabditida</taxon>
        <taxon>Rhabditina</taxon>
        <taxon>Rhabditomorpha</taxon>
        <taxon>Strongyloidea</taxon>
        <taxon>Heligmosomidae</taxon>
        <taxon>Heligmosomoides</taxon>
    </lineage>
</organism>
<evidence type="ECO:0000313" key="1">
    <source>
        <dbReference type="EMBL" id="VDP53418.1"/>
    </source>
</evidence>
<dbReference type="OrthoDB" id="66144at2759"/>
<reference evidence="1" key="1">
    <citation type="submission" date="2018-11" db="EMBL/GenBank/DDBJ databases">
        <authorList>
            <consortium name="Pathogen Informatics"/>
        </authorList>
    </citation>
    <scope>NUCLEOTIDE SEQUENCE [LARGE SCALE GENOMIC DNA]</scope>
</reference>
<gene>
    <name evidence="1" type="ORF">HPBE_LOCUS25730</name>
</gene>
<dbReference type="EMBL" id="UZAH01038490">
    <property type="protein sequence ID" value="VDP53418.1"/>
    <property type="molecule type" value="Genomic_DNA"/>
</dbReference>
<accession>A0A3P8F2P8</accession>
<name>A0A3P8F2P8_HELPZ</name>
<sequence>MWLHVVTFTLRHAASRPQWGRGSQHDRSEMDETLSPALCATDKNGLLLEVMKHEADQFSEVVGSSKVTFFFNETYERVLKKAGFTKVEFLNPVISAEGLELYGEEFFRSYLNPPKDIILRAYKL</sequence>